<dbReference type="PROSITE" id="PS51737">
    <property type="entry name" value="RECOMBINASE_DNA_BIND"/>
    <property type="match status" value="1"/>
</dbReference>
<organism evidence="2 3">
    <name type="scientific">Cryptosporangium phraense</name>
    <dbReference type="NCBI Taxonomy" id="2593070"/>
    <lineage>
        <taxon>Bacteria</taxon>
        <taxon>Bacillati</taxon>
        <taxon>Actinomycetota</taxon>
        <taxon>Actinomycetes</taxon>
        <taxon>Cryptosporangiales</taxon>
        <taxon>Cryptosporangiaceae</taxon>
        <taxon>Cryptosporangium</taxon>
    </lineage>
</organism>
<feature type="domain" description="Recombinase" evidence="1">
    <location>
        <begin position="36"/>
        <end position="197"/>
    </location>
</feature>
<reference evidence="2 3" key="1">
    <citation type="submission" date="2019-07" db="EMBL/GenBank/DDBJ databases">
        <title>Cryptosporangium phraense sp. nov., isolated from plant litter.</title>
        <authorList>
            <person name="Suriyachadkun C."/>
        </authorList>
    </citation>
    <scope>NUCLEOTIDE SEQUENCE [LARGE SCALE GENOMIC DNA]</scope>
    <source>
        <strain evidence="2 3">A-T 5661</strain>
    </source>
</reference>
<accession>A0A545AZZ7</accession>
<dbReference type="Gene3D" id="3.90.1750.20">
    <property type="entry name" value="Putative Large Serine Recombinase, Chain B, Domain 2"/>
    <property type="match status" value="1"/>
</dbReference>
<dbReference type="GO" id="GO:0000150">
    <property type="term" value="F:DNA strand exchange activity"/>
    <property type="evidence" value="ECO:0007669"/>
    <property type="project" value="InterPro"/>
</dbReference>
<dbReference type="InParanoid" id="A0A545AZZ7"/>
<dbReference type="InterPro" id="IPR011109">
    <property type="entry name" value="DNA_bind_recombinase_dom"/>
</dbReference>
<protein>
    <submittedName>
        <fullName evidence="2">Recombinase family protein</fullName>
    </submittedName>
</protein>
<evidence type="ECO:0000259" key="1">
    <source>
        <dbReference type="PROSITE" id="PS51737"/>
    </source>
</evidence>
<dbReference type="Pfam" id="PF07508">
    <property type="entry name" value="Recombinase"/>
    <property type="match status" value="1"/>
</dbReference>
<dbReference type="AlphaFoldDB" id="A0A545AZZ7"/>
<dbReference type="PANTHER" id="PTHR30461">
    <property type="entry name" value="DNA-INVERTASE FROM LAMBDOID PROPHAGE"/>
    <property type="match status" value="1"/>
</dbReference>
<sequence length="422" mass="46723">MSAETLIWSSDKACSPLDGTHTPSTRPGRYLGGRPPYGYRLGDAGPHPNPAKAGDGKRLHVLEIDPLAAPVVQRIYAEFLDGSGFYAIAQGLTRDGIPCPSAHDRARNSHRSGIAWSKSAVRVILLNPRYTGREVWNKQRKDEVLIDVEDVALGHETKMRWNDQGAWVHSAKPTHPAIISPETFERVQMLVAAGAKRPGVRKTRTTHRTYLFAGMIRCGLCGRVMQGNFNHDRPHYRCRYPGDYAAANHVEHPKALYLREDALAGPVDEWLAQAFAPARLTETLTAISESQRSDADDAALAAARETIQSCGQRLQRYRAALEAGTDAVLIQQWTAEVQAERVQAEAKIRELSGRQRMTTEEIDSLVSALGGIRAVLLNADPIDRMRVYRSLNLEMTYHPGRKSVTAEARPESRVHDCVRGGT</sequence>
<comment type="caution">
    <text evidence="2">The sequence shown here is derived from an EMBL/GenBank/DDBJ whole genome shotgun (WGS) entry which is preliminary data.</text>
</comment>
<dbReference type="OrthoDB" id="3372479at2"/>
<dbReference type="Proteomes" id="UP000317982">
    <property type="component" value="Unassembled WGS sequence"/>
</dbReference>
<dbReference type="InterPro" id="IPR050639">
    <property type="entry name" value="SSR_resolvase"/>
</dbReference>
<dbReference type="GO" id="GO:0003677">
    <property type="term" value="F:DNA binding"/>
    <property type="evidence" value="ECO:0007669"/>
    <property type="project" value="InterPro"/>
</dbReference>
<dbReference type="InterPro" id="IPR038109">
    <property type="entry name" value="DNA_bind_recomb_sf"/>
</dbReference>
<proteinExistence type="predicted"/>
<dbReference type="InterPro" id="IPR025827">
    <property type="entry name" value="Zn_ribbon_recom_dom"/>
</dbReference>
<keyword evidence="3" id="KW-1185">Reference proteome</keyword>
<name>A0A545AZZ7_9ACTN</name>
<evidence type="ECO:0000313" key="2">
    <source>
        <dbReference type="EMBL" id="TQS46175.1"/>
    </source>
</evidence>
<dbReference type="PANTHER" id="PTHR30461:SF23">
    <property type="entry name" value="DNA RECOMBINASE-RELATED"/>
    <property type="match status" value="1"/>
</dbReference>
<dbReference type="EMBL" id="VIRS01000003">
    <property type="protein sequence ID" value="TQS46175.1"/>
    <property type="molecule type" value="Genomic_DNA"/>
</dbReference>
<gene>
    <name evidence="2" type="ORF">FL583_06780</name>
</gene>
<evidence type="ECO:0000313" key="3">
    <source>
        <dbReference type="Proteomes" id="UP000317982"/>
    </source>
</evidence>
<dbReference type="Pfam" id="PF13408">
    <property type="entry name" value="Zn_ribbon_recom"/>
    <property type="match status" value="1"/>
</dbReference>